<dbReference type="PANTHER" id="PTHR22550:SF14">
    <property type="entry name" value="VWFA DOMAIN-CONTAINING PROTEIN"/>
    <property type="match status" value="1"/>
</dbReference>
<dbReference type="SMART" id="SM00327">
    <property type="entry name" value="VWA"/>
    <property type="match status" value="1"/>
</dbReference>
<dbReference type="SUPFAM" id="SSF48452">
    <property type="entry name" value="TPR-like"/>
    <property type="match status" value="1"/>
</dbReference>
<feature type="compositionally biased region" description="Basic and acidic residues" evidence="2">
    <location>
        <begin position="564"/>
        <end position="578"/>
    </location>
</feature>
<dbReference type="EMBL" id="CP113517">
    <property type="protein sequence ID" value="WAR44790.1"/>
    <property type="molecule type" value="Genomic_DNA"/>
</dbReference>
<dbReference type="InterPro" id="IPR019734">
    <property type="entry name" value="TPR_rpt"/>
</dbReference>
<dbReference type="SUPFAM" id="SSF53300">
    <property type="entry name" value="vWA-like"/>
    <property type="match status" value="1"/>
</dbReference>
<feature type="compositionally biased region" description="Low complexity" evidence="2">
    <location>
        <begin position="450"/>
        <end position="499"/>
    </location>
</feature>
<evidence type="ECO:0000256" key="2">
    <source>
        <dbReference type="SAM" id="MobiDB-lite"/>
    </source>
</evidence>
<dbReference type="PROSITE" id="PS50005">
    <property type="entry name" value="TPR"/>
    <property type="match status" value="1"/>
</dbReference>
<dbReference type="PANTHER" id="PTHR22550">
    <property type="entry name" value="SPORE GERMINATION PROTEIN"/>
    <property type="match status" value="1"/>
</dbReference>
<keyword evidence="1" id="KW-0802">TPR repeat</keyword>
<keyword evidence="3" id="KW-0812">Transmembrane</keyword>
<evidence type="ECO:0000313" key="6">
    <source>
        <dbReference type="Proteomes" id="UP001162780"/>
    </source>
</evidence>
<dbReference type="Gene3D" id="3.40.50.410">
    <property type="entry name" value="von Willebrand factor, type A domain"/>
    <property type="match status" value="1"/>
</dbReference>
<feature type="transmembrane region" description="Helical" evidence="3">
    <location>
        <begin position="6"/>
        <end position="26"/>
    </location>
</feature>
<feature type="compositionally biased region" description="Polar residues" evidence="2">
    <location>
        <begin position="506"/>
        <end position="519"/>
    </location>
</feature>
<dbReference type="Pfam" id="PF00515">
    <property type="entry name" value="TPR_1"/>
    <property type="match status" value="1"/>
</dbReference>
<keyword evidence="3" id="KW-1133">Transmembrane helix</keyword>
<keyword evidence="3" id="KW-0472">Membrane</keyword>
<gene>
    <name evidence="5" type="ORF">NM686_021020</name>
</gene>
<evidence type="ECO:0000256" key="3">
    <source>
        <dbReference type="SAM" id="Phobius"/>
    </source>
</evidence>
<reference evidence="5" key="1">
    <citation type="submission" date="2022-11" db="EMBL/GenBank/DDBJ databases">
        <title>Methylomonas rapida sp. nov., Carotenoid-Producing Obligate Methanotrophs with High Growth Characteristics and Biotechnological Potential.</title>
        <authorList>
            <person name="Tikhonova E.N."/>
            <person name="Suleimanov R.Z."/>
            <person name="Miroshnikov K."/>
            <person name="Oshkin I.Y."/>
            <person name="Belova S.E."/>
            <person name="Danilova O.V."/>
            <person name="Ashikhmin A."/>
            <person name="Konopkin A."/>
            <person name="But S.Y."/>
            <person name="Khmelenina V.N."/>
            <person name="Kuznetsov N."/>
            <person name="Pimenov N.V."/>
            <person name="Dedysh S.N."/>
        </authorList>
    </citation>
    <scope>NUCLEOTIDE SEQUENCE</scope>
    <source>
        <strain evidence="5">MP1</strain>
    </source>
</reference>
<dbReference type="SMART" id="SM00028">
    <property type="entry name" value="TPR"/>
    <property type="match status" value="1"/>
</dbReference>
<evidence type="ECO:0000313" key="5">
    <source>
        <dbReference type="EMBL" id="WAR44790.1"/>
    </source>
</evidence>
<feature type="domain" description="VWFA" evidence="4">
    <location>
        <begin position="93"/>
        <end position="289"/>
    </location>
</feature>
<keyword evidence="6" id="KW-1185">Reference proteome</keyword>
<dbReference type="PROSITE" id="PS50234">
    <property type="entry name" value="VWFA"/>
    <property type="match status" value="1"/>
</dbReference>
<dbReference type="InterPro" id="IPR036465">
    <property type="entry name" value="vWFA_dom_sf"/>
</dbReference>
<evidence type="ECO:0000256" key="1">
    <source>
        <dbReference type="PROSITE-ProRule" id="PRU00339"/>
    </source>
</evidence>
<dbReference type="RefSeq" id="WP_255189760.1">
    <property type="nucleotide sequence ID" value="NZ_CP113517.1"/>
</dbReference>
<feature type="compositionally biased region" description="Pro residues" evidence="2">
    <location>
        <begin position="596"/>
        <end position="605"/>
    </location>
</feature>
<sequence>MLADFHFLRPWWLLALLPAAILLYLLRKNKFQRGDWTRVCDAELLPYILLEQPPQTRPGGGLLAVLATLSCILALAGPTWERLPGPAFRNDSALVVALDLSESMNATDIKPSRISRARYKIADILKQRKDGQTALLVYSGDAFTVTPLTTDTATINSQLEALTTDIMPSSGSNTRIALEKAVDLLRQAGLAQGHILLVTDGADANSVTQAERMLGDYKLSVLGTGTPEGAPIPQPGGGFLKDAAGNIVVAKLDLDQLSQLAAAGHGLFQTVTADDDDIERLGALFNDAVNRENSAQTDLLLQQWDEKGPWLLLLVLPWAALRFRKGLLQFALLCLLSWAMPQDALALDWQSLWQTADQRAQQAFAEQHYDQAAEQFNNPEWRAAAQYKAGQYQQAAETLKDTQTADGHYNRGNALAKAGQLQEALQAYQQALKLDPQHADAKFNKELVDKQLQQQKQPQKQDQSSQDQQQKSQNQQPDSTDSQQSQDRQSSSGDQPQDQGPEKAQENAQSDAKQTNPQPNEDKRQQPEQQSDKPDDARRSSNNPKPEQSRQKEPPTPNNAEQEEAQRANDNALKRIPDEPTGLLKRKFKYQYGQRSPPPHDGPAW</sequence>
<feature type="repeat" description="TPR" evidence="1">
    <location>
        <begin position="405"/>
        <end position="438"/>
    </location>
</feature>
<dbReference type="InterPro" id="IPR050768">
    <property type="entry name" value="UPF0353/GerABKA_families"/>
</dbReference>
<dbReference type="Pfam" id="PF13519">
    <property type="entry name" value="VWA_2"/>
    <property type="match status" value="1"/>
</dbReference>
<accession>A0ABY7GHR2</accession>
<feature type="region of interest" description="Disordered" evidence="2">
    <location>
        <begin position="450"/>
        <end position="605"/>
    </location>
</feature>
<feature type="compositionally biased region" description="Basic and acidic residues" evidence="2">
    <location>
        <begin position="520"/>
        <end position="539"/>
    </location>
</feature>
<dbReference type="InterPro" id="IPR002035">
    <property type="entry name" value="VWF_A"/>
</dbReference>
<dbReference type="InterPro" id="IPR011990">
    <property type="entry name" value="TPR-like_helical_dom_sf"/>
</dbReference>
<evidence type="ECO:0000259" key="4">
    <source>
        <dbReference type="PROSITE" id="PS50234"/>
    </source>
</evidence>
<dbReference type="PROSITE" id="PS50293">
    <property type="entry name" value="TPR_REGION"/>
    <property type="match status" value="1"/>
</dbReference>
<protein>
    <submittedName>
        <fullName evidence="5">VWA domain-containing protein</fullName>
    </submittedName>
</protein>
<dbReference type="Gene3D" id="1.25.40.10">
    <property type="entry name" value="Tetratricopeptide repeat domain"/>
    <property type="match status" value="1"/>
</dbReference>
<dbReference type="Proteomes" id="UP001162780">
    <property type="component" value="Chromosome"/>
</dbReference>
<proteinExistence type="predicted"/>
<name>A0ABY7GHR2_9GAMM</name>
<organism evidence="5 6">
    <name type="scientific">Methylomonas rapida</name>
    <dbReference type="NCBI Taxonomy" id="2963939"/>
    <lineage>
        <taxon>Bacteria</taxon>
        <taxon>Pseudomonadati</taxon>
        <taxon>Pseudomonadota</taxon>
        <taxon>Gammaproteobacteria</taxon>
        <taxon>Methylococcales</taxon>
        <taxon>Methylococcaceae</taxon>
        <taxon>Methylomonas</taxon>
    </lineage>
</organism>
<feature type="transmembrane region" description="Helical" evidence="3">
    <location>
        <begin position="60"/>
        <end position="80"/>
    </location>
</feature>